<reference evidence="8" key="1">
    <citation type="submission" date="2022-06" db="EMBL/GenBank/DDBJ databases">
        <title>Genome Sequence of Candolleomyces eurysporus.</title>
        <authorList>
            <person name="Buettner E."/>
        </authorList>
    </citation>
    <scope>NUCLEOTIDE SEQUENCE</scope>
    <source>
        <strain evidence="8">VTCC 930004</strain>
    </source>
</reference>
<dbReference type="InterPro" id="IPR016435">
    <property type="entry name" value="DPH1/DPH2"/>
</dbReference>
<evidence type="ECO:0000313" key="9">
    <source>
        <dbReference type="Proteomes" id="UP001140091"/>
    </source>
</evidence>
<evidence type="ECO:0008006" key="10">
    <source>
        <dbReference type="Google" id="ProtNLM"/>
    </source>
</evidence>
<evidence type="ECO:0000256" key="2">
    <source>
        <dbReference type="ARBA" id="ARBA00005156"/>
    </source>
</evidence>
<evidence type="ECO:0000256" key="1">
    <source>
        <dbReference type="ARBA" id="ARBA00001966"/>
    </source>
</evidence>
<dbReference type="FunFam" id="3.40.50.11860:FF:000001">
    <property type="entry name" value="2-(3-amino-3-carboxypropyl)histidine synthase subunit 2"/>
    <property type="match status" value="1"/>
</dbReference>
<organism evidence="8 9">
    <name type="scientific">Candolleomyces eurysporus</name>
    <dbReference type="NCBI Taxonomy" id="2828524"/>
    <lineage>
        <taxon>Eukaryota</taxon>
        <taxon>Fungi</taxon>
        <taxon>Dikarya</taxon>
        <taxon>Basidiomycota</taxon>
        <taxon>Agaricomycotina</taxon>
        <taxon>Agaricomycetes</taxon>
        <taxon>Agaricomycetidae</taxon>
        <taxon>Agaricales</taxon>
        <taxon>Agaricineae</taxon>
        <taxon>Psathyrellaceae</taxon>
        <taxon>Candolleomyces</taxon>
    </lineage>
</organism>
<dbReference type="Pfam" id="PF01866">
    <property type="entry name" value="Diphthamide_syn"/>
    <property type="match status" value="3"/>
</dbReference>
<evidence type="ECO:0000256" key="7">
    <source>
        <dbReference type="SAM" id="MobiDB-lite"/>
    </source>
</evidence>
<dbReference type="Gene3D" id="3.40.50.11860">
    <property type="entry name" value="Diphthamide synthesis DPH1/DPH2 domain 3"/>
    <property type="match status" value="1"/>
</dbReference>
<evidence type="ECO:0000256" key="3">
    <source>
        <dbReference type="ARBA" id="ARBA00006179"/>
    </source>
</evidence>
<dbReference type="Proteomes" id="UP001140091">
    <property type="component" value="Unassembled WGS sequence"/>
</dbReference>
<proteinExistence type="inferred from homology"/>
<comment type="cofactor">
    <cofactor evidence="1">
        <name>[4Fe-4S] cluster</name>
        <dbReference type="ChEBI" id="CHEBI:49883"/>
    </cofactor>
</comment>
<evidence type="ECO:0000256" key="5">
    <source>
        <dbReference type="ARBA" id="ARBA00023004"/>
    </source>
</evidence>
<evidence type="ECO:0000256" key="6">
    <source>
        <dbReference type="ARBA" id="ARBA00023014"/>
    </source>
</evidence>
<dbReference type="GO" id="GO:0017183">
    <property type="term" value="P:protein histidyl modification to diphthamide"/>
    <property type="evidence" value="ECO:0007669"/>
    <property type="project" value="InterPro"/>
</dbReference>
<keyword evidence="5" id="KW-0408">Iron</keyword>
<dbReference type="GO" id="GO:0090560">
    <property type="term" value="F:2-(3-amino-3-carboxypropyl)histidine synthase activity"/>
    <property type="evidence" value="ECO:0007669"/>
    <property type="project" value="InterPro"/>
</dbReference>
<feature type="non-terminal residue" evidence="8">
    <location>
        <position position="531"/>
    </location>
</feature>
<accession>A0A9W8M9H4</accession>
<sequence>MSSEQTTSFSSTGEDVIARTIDIDQVHGRAGDLEDFYEIQRTADEIVAGDFKRIALQFPDELLGDSVPVFRSLKARIGSGREIYVLADTSYGRHADPLEAQHVDADAVVHYGYACLSQTSRLPVIYVFGKKPLDLDHALSSILEIVSNDEEEPSNPSVLLKSDVIYSHLMGDFSAKIQDALRLLNATVTYLPLAPKTLPAKAGDQPNIHDQESYTTILYIGGETLALTNLLMTNGQSRVYRFPVFLRGYSSECSLQVISYDPQTRTAKVESSRSNKMLMRRYAVVQKARDADVFGILVGTLGVGQSSFPSPSIAIQKIDTWLCLASYLPLIKHLRSLLAQHHKKSYTISVGKLNPAKLANFLEIECYVLVACPENSLIDAKEFYQPIATPFELEIALGAGRSWTGKYVLDFGQILKESQAVNSSEKGTEKSDNDEKEDTDQPVFSLVTGKYRQAKRYDTEEKSNGVEADSTSLVVRNQEDAVSIALPNSAAAQFLHQRTYRGLETRLGEDEPGVLEQGRSGIAREYQTDRV</sequence>
<evidence type="ECO:0000313" key="8">
    <source>
        <dbReference type="EMBL" id="KAJ2923780.1"/>
    </source>
</evidence>
<dbReference type="InterPro" id="IPR042263">
    <property type="entry name" value="DPH1/DPH2_1"/>
</dbReference>
<keyword evidence="4" id="KW-0479">Metal-binding</keyword>
<dbReference type="Gene3D" id="3.40.50.11840">
    <property type="entry name" value="Diphthamide synthesis DPH1/DPH2 domain 1"/>
    <property type="match status" value="1"/>
</dbReference>
<dbReference type="NCBIfam" id="TIGR00322">
    <property type="entry name" value="diphth2_R"/>
    <property type="match status" value="2"/>
</dbReference>
<dbReference type="PANTHER" id="PTHR10762:SF2">
    <property type="entry name" value="2-(3-AMINO-3-CARBOXYPROPYL)HISTIDINE SYNTHASE SUBUNIT 2"/>
    <property type="match status" value="1"/>
</dbReference>
<comment type="similarity">
    <text evidence="3">Belongs to the DPH1/DPH2 family. DPH2 subfamily.</text>
</comment>
<dbReference type="GO" id="GO:0051536">
    <property type="term" value="F:iron-sulfur cluster binding"/>
    <property type="evidence" value="ECO:0007669"/>
    <property type="project" value="UniProtKB-KW"/>
</dbReference>
<keyword evidence="6" id="KW-0411">Iron-sulfur</keyword>
<protein>
    <recommendedName>
        <fullName evidence="10">2-(3-amino-3-carboxypropyl)histidine synthase</fullName>
    </recommendedName>
</protein>
<dbReference type="PANTHER" id="PTHR10762">
    <property type="entry name" value="DIPHTHAMIDE BIOSYNTHESIS PROTEIN"/>
    <property type="match status" value="1"/>
</dbReference>
<dbReference type="GO" id="GO:0046872">
    <property type="term" value="F:metal ion binding"/>
    <property type="evidence" value="ECO:0007669"/>
    <property type="project" value="UniProtKB-KW"/>
</dbReference>
<dbReference type="SFLD" id="SFLDS00032">
    <property type="entry name" value="Radical_SAM_3-amino-3-carboxyp"/>
    <property type="match status" value="1"/>
</dbReference>
<dbReference type="AlphaFoldDB" id="A0A9W8M9H4"/>
<dbReference type="OrthoDB" id="449241at2759"/>
<gene>
    <name evidence="8" type="ORF">H1R20_g13314</name>
</gene>
<comment type="caution">
    <text evidence="8">The sequence shown here is derived from an EMBL/GenBank/DDBJ whole genome shotgun (WGS) entry which is preliminary data.</text>
</comment>
<dbReference type="EMBL" id="JANBPK010001281">
    <property type="protein sequence ID" value="KAJ2923780.1"/>
    <property type="molecule type" value="Genomic_DNA"/>
</dbReference>
<feature type="region of interest" description="Disordered" evidence="7">
    <location>
        <begin position="512"/>
        <end position="531"/>
    </location>
</feature>
<keyword evidence="9" id="KW-1185">Reference proteome</keyword>
<name>A0A9W8M9H4_9AGAR</name>
<comment type="pathway">
    <text evidence="2">Protein modification; peptidyl-diphthamide biosynthesis.</text>
</comment>
<feature type="region of interest" description="Disordered" evidence="7">
    <location>
        <begin position="422"/>
        <end position="444"/>
    </location>
</feature>
<evidence type="ECO:0000256" key="4">
    <source>
        <dbReference type="ARBA" id="ARBA00022723"/>
    </source>
</evidence>
<dbReference type="InterPro" id="IPR042265">
    <property type="entry name" value="DPH1/DPH2_3"/>
</dbReference>